<name>A0A6J7C301_9ZZZZ</name>
<gene>
    <name evidence="2" type="ORF">UFOPK3268_01669</name>
</gene>
<reference evidence="2" key="1">
    <citation type="submission" date="2020-05" db="EMBL/GenBank/DDBJ databases">
        <authorList>
            <person name="Chiriac C."/>
            <person name="Salcher M."/>
            <person name="Ghai R."/>
            <person name="Kavagutti S V."/>
        </authorList>
    </citation>
    <scope>NUCLEOTIDE SEQUENCE</scope>
</reference>
<accession>A0A6J7C301</accession>
<organism evidence="2">
    <name type="scientific">freshwater metagenome</name>
    <dbReference type="NCBI Taxonomy" id="449393"/>
    <lineage>
        <taxon>unclassified sequences</taxon>
        <taxon>metagenomes</taxon>
        <taxon>ecological metagenomes</taxon>
    </lineage>
</organism>
<sequence>MRPPSHSIFTSRTPHQRASVVSRSTDVVGRSRSRQFFRCCSTWVSRWSTSGRMRSNELVRRYGSTTSACDSPPGSPSISTPSNYASRTRSSPRGVGDVRPTGSTPWWWPLVSPGVRPWSCAPTPATCVRPERHSASHISSRASSPTCRWPGSSCGSSRLGSTRRSSATATCSQRSWSVTQLPHSRTWRAWITTASFARSWHSSGRPLGRVTSRAILTATPSRTSPSSSIPHWCPISRRRVRPSRSGCIAHASKGFICASVPWREAAFAGRIAARISAPRYSGW</sequence>
<protein>
    <submittedName>
        <fullName evidence="2">Unannotated protein</fullName>
    </submittedName>
</protein>
<dbReference type="AlphaFoldDB" id="A0A6J7C301"/>
<dbReference type="EMBL" id="CAFBIZ010000272">
    <property type="protein sequence ID" value="CAB4852457.1"/>
    <property type="molecule type" value="Genomic_DNA"/>
</dbReference>
<proteinExistence type="predicted"/>
<feature type="region of interest" description="Disordered" evidence="1">
    <location>
        <begin position="1"/>
        <end position="23"/>
    </location>
</feature>
<evidence type="ECO:0000313" key="2">
    <source>
        <dbReference type="EMBL" id="CAB4852457.1"/>
    </source>
</evidence>
<evidence type="ECO:0000256" key="1">
    <source>
        <dbReference type="SAM" id="MobiDB-lite"/>
    </source>
</evidence>
<feature type="region of interest" description="Disordered" evidence="1">
    <location>
        <begin position="64"/>
        <end position="99"/>
    </location>
</feature>